<dbReference type="AlphaFoldDB" id="A0A1Q8Q2A0"/>
<evidence type="ECO:0000313" key="7">
    <source>
        <dbReference type="EMBL" id="OLN21464.1"/>
    </source>
</evidence>
<dbReference type="InterPro" id="IPR006680">
    <property type="entry name" value="Amidohydro-rel"/>
</dbReference>
<dbReference type="SUPFAM" id="SSF51338">
    <property type="entry name" value="Composite domain of metallo-dependent hydrolases"/>
    <property type="match status" value="1"/>
</dbReference>
<dbReference type="Pfam" id="PF13382">
    <property type="entry name" value="Adenine_deam_C"/>
    <property type="match status" value="1"/>
</dbReference>
<dbReference type="Gene3D" id="3.20.20.140">
    <property type="entry name" value="Metal-dependent hydrolases"/>
    <property type="match status" value="1"/>
</dbReference>
<dbReference type="EMBL" id="MSDU01000047">
    <property type="protein sequence ID" value="OLN21464.1"/>
    <property type="molecule type" value="Genomic_DNA"/>
</dbReference>
<comment type="catalytic activity">
    <reaction evidence="4">
        <text>adenine + H2O + H(+) = hypoxanthine + NH4(+)</text>
        <dbReference type="Rhea" id="RHEA:23688"/>
        <dbReference type="ChEBI" id="CHEBI:15377"/>
        <dbReference type="ChEBI" id="CHEBI:15378"/>
        <dbReference type="ChEBI" id="CHEBI:16708"/>
        <dbReference type="ChEBI" id="CHEBI:17368"/>
        <dbReference type="ChEBI" id="CHEBI:28938"/>
        <dbReference type="EC" id="3.5.4.2"/>
    </reaction>
</comment>
<dbReference type="PANTHER" id="PTHR11113">
    <property type="entry name" value="N-ACETYLGLUCOSAMINE-6-PHOSPHATE DEACETYLASE"/>
    <property type="match status" value="1"/>
</dbReference>
<reference evidence="7 8" key="1">
    <citation type="submission" date="2016-12" db="EMBL/GenBank/DDBJ databases">
        <title>Domibacillus antri genome sequencing.</title>
        <authorList>
            <person name="Verma A."/>
            <person name="Krishnamurthi S."/>
        </authorList>
    </citation>
    <scope>NUCLEOTIDE SEQUENCE [LARGE SCALE GENOMIC DNA]</scope>
    <source>
        <strain evidence="7 8">XD80</strain>
    </source>
</reference>
<comment type="caution">
    <text evidence="7">The sequence shown here is derived from an EMBL/GenBank/DDBJ whole genome shotgun (WGS) entry which is preliminary data.</text>
</comment>
<dbReference type="OrthoDB" id="9775607at2"/>
<dbReference type="EC" id="3.5.4.2" evidence="2"/>
<evidence type="ECO:0000256" key="4">
    <source>
        <dbReference type="ARBA" id="ARBA00047720"/>
    </source>
</evidence>
<comment type="similarity">
    <text evidence="1">Belongs to the metallo-dependent hydrolases superfamily. Adenine deaminase family.</text>
</comment>
<dbReference type="Gene3D" id="2.30.40.10">
    <property type="entry name" value="Urease, subunit C, domain 1"/>
    <property type="match status" value="1"/>
</dbReference>
<gene>
    <name evidence="7" type="ORF">BTO30_14775</name>
</gene>
<evidence type="ECO:0000259" key="6">
    <source>
        <dbReference type="Pfam" id="PF13382"/>
    </source>
</evidence>
<proteinExistence type="inferred from homology"/>
<dbReference type="InterPro" id="IPR011059">
    <property type="entry name" value="Metal-dep_hydrolase_composite"/>
</dbReference>
<evidence type="ECO:0000256" key="2">
    <source>
        <dbReference type="ARBA" id="ARBA00012782"/>
    </source>
</evidence>
<dbReference type="Proteomes" id="UP000185568">
    <property type="component" value="Unassembled WGS sequence"/>
</dbReference>
<evidence type="ECO:0000256" key="1">
    <source>
        <dbReference type="ARBA" id="ARBA00006773"/>
    </source>
</evidence>
<feature type="domain" description="Amidohydrolase-related" evidence="5">
    <location>
        <begin position="72"/>
        <end position="356"/>
    </location>
</feature>
<sequence length="594" mass="65945">MNIQADRRELIETAKGKRKAKLFIKGGIVLNVYSGEMIKQNVAVLDDTIAYVGERENMIGNETTVIEASGKYISPGFIEVHAHPWVFYNPISMTEKVLPLGTTTSVNDNLFFYLHMGADGFKKMVQDLRQMPGNFFWLARLVSQADFEGEREWFDPEKVQQLLHLEEVLGTAEVTRWPLLYKGDPFLLDTMDTVQKIGKVVDGHTAGCSYEKLNSIVAAGVSACHEAITAQEALDRLRLGMWTTLRNSSLRPDLPEIIKILTEGKVNTSRLLMTTDGPHPSFIEKEGFVDGLLRQAVALGVPVMTALQMVTINAAAYLRLDDVIGGIAPGRRADLLILPDLVDFRPELVISGGEIVAEEGTLKADMPSINWNDYVVREPFAFSQSVLSDLTLYQYPHTDEEEAVPISYFRSNVITQRKEIQLLSVNGYADISSHEGLMQAALIDREGKWVSKAILERFAVTLDGMASTYNTTTELLVVGRNSSSMAKAASRVHEIGGGIVVVDGDDIVLEIPLPLTGMMTDDPSFDKASSYHEQLLEAVRKRGFPFHDILYTLLFLTCDFLPGLRLVPFGLYDVKKDEIVLEAEPGPLMQVNKA</sequence>
<accession>A0A1Q8Q2A0</accession>
<dbReference type="STRING" id="1714264.BTO30_14775"/>
<evidence type="ECO:0000313" key="8">
    <source>
        <dbReference type="Proteomes" id="UP000185568"/>
    </source>
</evidence>
<evidence type="ECO:0000256" key="3">
    <source>
        <dbReference type="ARBA" id="ARBA00022801"/>
    </source>
</evidence>
<organism evidence="7 8">
    <name type="scientific">Domibacillus antri</name>
    <dbReference type="NCBI Taxonomy" id="1714264"/>
    <lineage>
        <taxon>Bacteria</taxon>
        <taxon>Bacillati</taxon>
        <taxon>Bacillota</taxon>
        <taxon>Bacilli</taxon>
        <taxon>Bacillales</taxon>
        <taxon>Bacillaceae</taxon>
        <taxon>Domibacillus</taxon>
    </lineage>
</organism>
<keyword evidence="3" id="KW-0378">Hydrolase</keyword>
<dbReference type="InterPro" id="IPR032466">
    <property type="entry name" value="Metal_Hydrolase"/>
</dbReference>
<evidence type="ECO:0000259" key="5">
    <source>
        <dbReference type="Pfam" id="PF01979"/>
    </source>
</evidence>
<dbReference type="RefSeq" id="WP_075399478.1">
    <property type="nucleotide sequence ID" value="NZ_MSDU01000047.1"/>
</dbReference>
<keyword evidence="8" id="KW-1185">Reference proteome</keyword>
<dbReference type="InterPro" id="IPR026912">
    <property type="entry name" value="Adenine_deam_C"/>
</dbReference>
<dbReference type="SUPFAM" id="SSF51556">
    <property type="entry name" value="Metallo-dependent hydrolases"/>
    <property type="match status" value="1"/>
</dbReference>
<feature type="domain" description="Adenine deaminase C-terminal" evidence="6">
    <location>
        <begin position="413"/>
        <end position="577"/>
    </location>
</feature>
<dbReference type="GO" id="GO:0000034">
    <property type="term" value="F:adenine deaminase activity"/>
    <property type="evidence" value="ECO:0007669"/>
    <property type="project" value="UniProtKB-EC"/>
</dbReference>
<name>A0A1Q8Q2A0_9BACI</name>
<dbReference type="PANTHER" id="PTHR11113:SF6">
    <property type="entry name" value="ADENINE DEAMINASE YERA-RELATED"/>
    <property type="match status" value="1"/>
</dbReference>
<protein>
    <recommendedName>
        <fullName evidence="2">adenine deaminase</fullName>
        <ecNumber evidence="2">3.5.4.2</ecNumber>
    </recommendedName>
</protein>
<dbReference type="Pfam" id="PF01979">
    <property type="entry name" value="Amidohydro_1"/>
    <property type="match status" value="1"/>
</dbReference>